<dbReference type="GO" id="GO:0005789">
    <property type="term" value="C:endoplasmic reticulum membrane"/>
    <property type="evidence" value="ECO:0007669"/>
    <property type="project" value="UniProtKB-SubCell"/>
</dbReference>
<dbReference type="PANTHER" id="PTHR19315">
    <property type="entry name" value="ER MEMBRANE PROTEIN COMPLEX SUBUNIT 4"/>
    <property type="match status" value="1"/>
</dbReference>
<dbReference type="Pfam" id="PF06417">
    <property type="entry name" value="EMC4"/>
    <property type="match status" value="1"/>
</dbReference>
<evidence type="ECO:0000256" key="8">
    <source>
        <dbReference type="ARBA" id="ARBA00023136"/>
    </source>
</evidence>
<keyword evidence="6" id="KW-0256">Endoplasmic reticulum</keyword>
<evidence type="ECO:0000256" key="3">
    <source>
        <dbReference type="ARBA" id="ARBA00011276"/>
    </source>
</evidence>
<keyword evidence="11" id="KW-1185">Reference proteome</keyword>
<organism evidence="10 11">
    <name type="scientific">Sinocyclocheilus rhinocerous</name>
    <dbReference type="NCBI Taxonomy" id="307959"/>
    <lineage>
        <taxon>Eukaryota</taxon>
        <taxon>Metazoa</taxon>
        <taxon>Chordata</taxon>
        <taxon>Craniata</taxon>
        <taxon>Vertebrata</taxon>
        <taxon>Euteleostomi</taxon>
        <taxon>Actinopterygii</taxon>
        <taxon>Neopterygii</taxon>
        <taxon>Teleostei</taxon>
        <taxon>Ostariophysi</taxon>
        <taxon>Cypriniformes</taxon>
        <taxon>Cyprinidae</taxon>
        <taxon>Cyprininae</taxon>
        <taxon>Sinocyclocheilus</taxon>
    </lineage>
</organism>
<evidence type="ECO:0000256" key="7">
    <source>
        <dbReference type="ARBA" id="ARBA00022989"/>
    </source>
</evidence>
<keyword evidence="8" id="KW-0472">Membrane</keyword>
<comment type="subunit">
    <text evidence="3">Component of the ER membrane protein complex (EMC).</text>
</comment>
<comment type="similarity">
    <text evidence="2">Belongs to the EMC4 family.</text>
</comment>
<dbReference type="AlphaFoldDB" id="A0A673I2H1"/>
<protein>
    <recommendedName>
        <fullName evidence="4">ER membrane protein complex subunit 4</fullName>
    </recommendedName>
    <alternativeName>
        <fullName evidence="9">Transmembrane protein 85</fullName>
    </alternativeName>
</protein>
<evidence type="ECO:0000256" key="9">
    <source>
        <dbReference type="ARBA" id="ARBA00031143"/>
    </source>
</evidence>
<evidence type="ECO:0000256" key="5">
    <source>
        <dbReference type="ARBA" id="ARBA00022692"/>
    </source>
</evidence>
<dbReference type="InterPro" id="IPR009445">
    <property type="entry name" value="TMEM85/Emc4"/>
</dbReference>
<comment type="subcellular location">
    <subcellularLocation>
        <location evidence="1">Endoplasmic reticulum membrane</location>
        <topology evidence="1">Multi-pass membrane protein</topology>
    </subcellularLocation>
</comment>
<name>A0A673I2H1_9TELE</name>
<evidence type="ECO:0000256" key="6">
    <source>
        <dbReference type="ARBA" id="ARBA00022824"/>
    </source>
</evidence>
<evidence type="ECO:0000256" key="1">
    <source>
        <dbReference type="ARBA" id="ARBA00004477"/>
    </source>
</evidence>
<evidence type="ECO:0000313" key="11">
    <source>
        <dbReference type="Proteomes" id="UP000472270"/>
    </source>
</evidence>
<reference evidence="10" key="1">
    <citation type="submission" date="2025-08" db="UniProtKB">
        <authorList>
            <consortium name="Ensembl"/>
        </authorList>
    </citation>
    <scope>IDENTIFICATION</scope>
</reference>
<evidence type="ECO:0000313" key="10">
    <source>
        <dbReference type="Ensembl" id="ENSSRHP00000032124.1"/>
    </source>
</evidence>
<keyword evidence="5" id="KW-0812">Transmembrane</keyword>
<dbReference type="Ensembl" id="ENSSRHT00000033058.1">
    <property type="protein sequence ID" value="ENSSRHP00000032124.1"/>
    <property type="gene ID" value="ENSSRHG00000016570.1"/>
</dbReference>
<evidence type="ECO:0000256" key="4">
    <source>
        <dbReference type="ARBA" id="ARBA00020820"/>
    </source>
</evidence>
<reference evidence="10" key="2">
    <citation type="submission" date="2025-09" db="UniProtKB">
        <authorList>
            <consortium name="Ensembl"/>
        </authorList>
    </citation>
    <scope>IDENTIFICATION</scope>
</reference>
<dbReference type="Proteomes" id="UP000472270">
    <property type="component" value="Unassembled WGS sequence"/>
</dbReference>
<accession>A0A673I2H1</accession>
<sequence length="102" mass="11623">FLNQHKIRVLSGPRIRGDRQSKDGEVVYPVGFSDKPVPDPSVQEADRDLLEKRCWDVALGPLKQIPMNLFIMYMSLTHSLTLTHTHTHTHSVFNMKPLTPSC</sequence>
<keyword evidence="7" id="KW-1133">Transmembrane helix</keyword>
<proteinExistence type="inferred from homology"/>
<evidence type="ECO:0000256" key="2">
    <source>
        <dbReference type="ARBA" id="ARBA00007715"/>
    </source>
</evidence>